<accession>A0ABU8FAA6</accession>
<name>A0ABU8FAA6_9BACI</name>
<organism evidence="1 2">
    <name type="scientific">Psychrobacillus mangrovi</name>
    <dbReference type="NCBI Taxonomy" id="3117745"/>
    <lineage>
        <taxon>Bacteria</taxon>
        <taxon>Bacillati</taxon>
        <taxon>Bacillota</taxon>
        <taxon>Bacilli</taxon>
        <taxon>Bacillales</taxon>
        <taxon>Bacillaceae</taxon>
        <taxon>Psychrobacillus</taxon>
    </lineage>
</organism>
<keyword evidence="2" id="KW-1185">Reference proteome</keyword>
<evidence type="ECO:0000313" key="1">
    <source>
        <dbReference type="EMBL" id="MEI4771944.1"/>
    </source>
</evidence>
<evidence type="ECO:0000313" key="2">
    <source>
        <dbReference type="Proteomes" id="UP001364890"/>
    </source>
</evidence>
<protein>
    <submittedName>
        <fullName evidence="1">Uncharacterized protein</fullName>
    </submittedName>
</protein>
<dbReference type="EMBL" id="JBAWSY010000034">
    <property type="protein sequence ID" value="MEI4771944.1"/>
    <property type="molecule type" value="Genomic_DNA"/>
</dbReference>
<dbReference type="Proteomes" id="UP001364890">
    <property type="component" value="Unassembled WGS sequence"/>
</dbReference>
<comment type="caution">
    <text evidence="1">The sequence shown here is derived from an EMBL/GenBank/DDBJ whole genome shotgun (WGS) entry which is preliminary data.</text>
</comment>
<gene>
    <name evidence="1" type="ORF">WAX74_20290</name>
</gene>
<proteinExistence type="predicted"/>
<reference evidence="1 2" key="1">
    <citation type="submission" date="2024-01" db="EMBL/GenBank/DDBJ databases">
        <title>Seven novel Bacillus-like species.</title>
        <authorList>
            <person name="Liu G."/>
        </authorList>
    </citation>
    <scope>NUCLEOTIDE SEQUENCE [LARGE SCALE GENOMIC DNA]</scope>
    <source>
        <strain evidence="1 2">FJAT-51614</strain>
    </source>
</reference>
<dbReference type="RefSeq" id="WP_336499494.1">
    <property type="nucleotide sequence ID" value="NZ_JBAWSY010000034.1"/>
</dbReference>
<sequence length="54" mass="5934">MLKISEVENIRVPSGNETGAWQGFWEPGGYTQGGIPEAVIDQIKSSNYTVSDIY</sequence>